<sequence length="107" mass="11674">MSKRSSSDELENLNQTTEATLAALTLQISAFVHNGTLDSRCAAKLIKRLRKEAELVFDNGNSTEEGRHELHKALNAVDASLREHDAMLLVAAHAALRVAEDVPQSNP</sequence>
<proteinExistence type="predicted"/>
<reference evidence="1 2" key="1">
    <citation type="submission" date="2019-05" db="EMBL/GenBank/DDBJ databases">
        <title>Burkholderia sp. DHOD12, isolated from subtropical forest soil.</title>
        <authorList>
            <person name="Gao Z.-H."/>
            <person name="Qiu L.-H."/>
        </authorList>
    </citation>
    <scope>NUCLEOTIDE SEQUENCE [LARGE SCALE GENOMIC DNA]</scope>
    <source>
        <strain evidence="1 2">DHOD12</strain>
    </source>
</reference>
<organism evidence="1 2">
    <name type="scientific">Trinickia violacea</name>
    <dbReference type="NCBI Taxonomy" id="2571746"/>
    <lineage>
        <taxon>Bacteria</taxon>
        <taxon>Pseudomonadati</taxon>
        <taxon>Pseudomonadota</taxon>
        <taxon>Betaproteobacteria</taxon>
        <taxon>Burkholderiales</taxon>
        <taxon>Burkholderiaceae</taxon>
        <taxon>Trinickia</taxon>
    </lineage>
</organism>
<evidence type="ECO:0000313" key="1">
    <source>
        <dbReference type="EMBL" id="QCP52499.1"/>
    </source>
</evidence>
<evidence type="ECO:0000313" key="2">
    <source>
        <dbReference type="Proteomes" id="UP000298656"/>
    </source>
</evidence>
<keyword evidence="2" id="KW-1185">Reference proteome</keyword>
<dbReference type="KEGG" id="tvl:FAZ95_25365"/>
<protein>
    <submittedName>
        <fullName evidence="1">Uncharacterized protein</fullName>
    </submittedName>
</protein>
<dbReference type="AlphaFoldDB" id="A0A4P8J292"/>
<dbReference type="EMBL" id="CP040078">
    <property type="protein sequence ID" value="QCP52499.1"/>
    <property type="molecule type" value="Genomic_DNA"/>
</dbReference>
<name>A0A4P8J292_9BURK</name>
<accession>A0A4P8J292</accession>
<dbReference type="Proteomes" id="UP000298656">
    <property type="component" value="Chromosome 2"/>
</dbReference>
<dbReference type="RefSeq" id="WP_137335270.1">
    <property type="nucleotide sequence ID" value="NZ_CP040078.1"/>
</dbReference>
<dbReference type="OrthoDB" id="9015575at2"/>
<gene>
    <name evidence="1" type="ORF">FAZ95_25365</name>
</gene>